<evidence type="ECO:0000313" key="3">
    <source>
        <dbReference type="Proteomes" id="UP001164929"/>
    </source>
</evidence>
<gene>
    <name evidence="2" type="ORF">NC653_018470</name>
</gene>
<comment type="caution">
    <text evidence="2">The sequence shown here is derived from an EMBL/GenBank/DDBJ whole genome shotgun (WGS) entry which is preliminary data.</text>
</comment>
<keyword evidence="3" id="KW-1185">Reference proteome</keyword>
<name>A0AAD6QGI8_9ROSI</name>
<feature type="transmembrane region" description="Helical" evidence="1">
    <location>
        <begin position="64"/>
        <end position="83"/>
    </location>
</feature>
<evidence type="ECO:0000256" key="1">
    <source>
        <dbReference type="SAM" id="Phobius"/>
    </source>
</evidence>
<keyword evidence="1" id="KW-1133">Transmembrane helix</keyword>
<keyword evidence="1" id="KW-0472">Membrane</keyword>
<evidence type="ECO:0000313" key="2">
    <source>
        <dbReference type="EMBL" id="KAJ6989968.1"/>
    </source>
</evidence>
<protein>
    <submittedName>
        <fullName evidence="2">Uncharacterized protein</fullName>
    </submittedName>
</protein>
<proteinExistence type="predicted"/>
<dbReference type="AlphaFoldDB" id="A0AAD6QGI8"/>
<organism evidence="2 3">
    <name type="scientific">Populus alba x Populus x berolinensis</name>
    <dbReference type="NCBI Taxonomy" id="444605"/>
    <lineage>
        <taxon>Eukaryota</taxon>
        <taxon>Viridiplantae</taxon>
        <taxon>Streptophyta</taxon>
        <taxon>Embryophyta</taxon>
        <taxon>Tracheophyta</taxon>
        <taxon>Spermatophyta</taxon>
        <taxon>Magnoliopsida</taxon>
        <taxon>eudicotyledons</taxon>
        <taxon>Gunneridae</taxon>
        <taxon>Pentapetalae</taxon>
        <taxon>rosids</taxon>
        <taxon>fabids</taxon>
        <taxon>Malpighiales</taxon>
        <taxon>Salicaceae</taxon>
        <taxon>Saliceae</taxon>
        <taxon>Populus</taxon>
    </lineage>
</organism>
<dbReference type="EMBL" id="JAQIZT010000007">
    <property type="protein sequence ID" value="KAJ6989968.1"/>
    <property type="molecule type" value="Genomic_DNA"/>
</dbReference>
<reference evidence="2" key="1">
    <citation type="journal article" date="2023" name="Mol. Ecol. Resour.">
        <title>Chromosome-level genome assembly of a triploid poplar Populus alba 'Berolinensis'.</title>
        <authorList>
            <person name="Chen S."/>
            <person name="Yu Y."/>
            <person name="Wang X."/>
            <person name="Wang S."/>
            <person name="Zhang T."/>
            <person name="Zhou Y."/>
            <person name="He R."/>
            <person name="Meng N."/>
            <person name="Wang Y."/>
            <person name="Liu W."/>
            <person name="Liu Z."/>
            <person name="Liu J."/>
            <person name="Guo Q."/>
            <person name="Huang H."/>
            <person name="Sederoff R.R."/>
            <person name="Wang G."/>
            <person name="Qu G."/>
            <person name="Chen S."/>
        </authorList>
    </citation>
    <scope>NUCLEOTIDE SEQUENCE</scope>
    <source>
        <strain evidence="2">SC-2020</strain>
    </source>
</reference>
<sequence>MEGGFDAQLSYPLIWRYQRRIDSSEQSVVNPPPADHSPPSVEAAFNTHGHQCSVEAARSLTMEILANICILIILLLVYFQEAWSKFQLRRAARPGSCSEPNYNLLKSSLIKIKCLGKKASRCSSQSLSGQAWQKRISRKTISVISKGVVVMKVTISPMNFEEVFFMVVVADCFRLVLFHPSSICALQVHDVIFMGFEHFTSISSQHQAMLGALSRCRNHGDYGRLVDEPVNISLCIGWEVEEG</sequence>
<dbReference type="Proteomes" id="UP001164929">
    <property type="component" value="Chromosome 7"/>
</dbReference>
<accession>A0AAD6QGI8</accession>
<keyword evidence="1" id="KW-0812">Transmembrane</keyword>